<reference evidence="1 2" key="1">
    <citation type="submission" date="2021-06" db="EMBL/GenBank/DDBJ databases">
        <title>Genome-based taxonomic framework of Microbacterium strains isolated from marine environment, the description of four new species and reclassification of four preexisting species.</title>
        <authorList>
            <person name="Lee S.D."/>
            <person name="Kim S.-M."/>
            <person name="Byeon Y.-S."/>
            <person name="Yang H.L."/>
            <person name="Kim I.S."/>
        </authorList>
    </citation>
    <scope>NUCLEOTIDE SEQUENCE [LARGE SCALE GENOMIC DNA]</scope>
    <source>
        <strain evidence="1 2">KSW4-10</strain>
    </source>
</reference>
<accession>A0ABY4J3R0</accession>
<evidence type="ECO:0000313" key="2">
    <source>
        <dbReference type="Proteomes" id="UP000830631"/>
    </source>
</evidence>
<dbReference type="EMBL" id="CP078078">
    <property type="protein sequence ID" value="UPL19449.1"/>
    <property type="molecule type" value="Genomic_DNA"/>
</dbReference>
<sequence>MSTPLNRLSPVPVRERAACMCSNGGRCSSFAPGHALHLIQARIASATSAEWVDGIVEASDPVAGDLVVRTLDGAVHALWNASGAALEAGPGTPVALHARYAVLAVGRTQFNVAAV</sequence>
<gene>
    <name evidence="1" type="ORF">KV397_02900</name>
</gene>
<organism evidence="1 2">
    <name type="scientific">Microbacterium aurugineum</name>
    <dbReference type="NCBI Taxonomy" id="2851642"/>
    <lineage>
        <taxon>Bacteria</taxon>
        <taxon>Bacillati</taxon>
        <taxon>Actinomycetota</taxon>
        <taxon>Actinomycetes</taxon>
        <taxon>Micrococcales</taxon>
        <taxon>Microbacteriaceae</taxon>
        <taxon>Microbacterium</taxon>
    </lineage>
</organism>
<dbReference type="Proteomes" id="UP000830631">
    <property type="component" value="Chromosome"/>
</dbReference>
<name>A0ABY4J3R0_9MICO</name>
<keyword evidence="2" id="KW-1185">Reference proteome</keyword>
<proteinExistence type="predicted"/>
<evidence type="ECO:0000313" key="1">
    <source>
        <dbReference type="EMBL" id="UPL19449.1"/>
    </source>
</evidence>
<protein>
    <submittedName>
        <fullName evidence="1">DUF1380 domain-containing protein</fullName>
    </submittedName>
</protein>